<feature type="region of interest" description="Disordered" evidence="1">
    <location>
        <begin position="19"/>
        <end position="66"/>
    </location>
</feature>
<dbReference type="InterPro" id="IPR033803">
    <property type="entry name" value="CBD-like_Golvesin-Xly"/>
</dbReference>
<name>A0ABZ0KBJ1_STRC4</name>
<evidence type="ECO:0000259" key="3">
    <source>
        <dbReference type="Pfam" id="PF25275"/>
    </source>
</evidence>
<evidence type="ECO:0000256" key="2">
    <source>
        <dbReference type="SAM" id="SignalP"/>
    </source>
</evidence>
<dbReference type="InterPro" id="IPR023346">
    <property type="entry name" value="Lysozyme-like_dom_sf"/>
</dbReference>
<feature type="region of interest" description="Disordered" evidence="1">
    <location>
        <begin position="385"/>
        <end position="426"/>
    </location>
</feature>
<keyword evidence="2" id="KW-0732">Signal</keyword>
<dbReference type="Pfam" id="PF25275">
    <property type="entry name" value="Golvesin_C"/>
    <property type="match status" value="1"/>
</dbReference>
<proteinExistence type="predicted"/>
<protein>
    <recommendedName>
        <fullName evidence="3">Golvesin/Xly CBD-like domain-containing protein</fullName>
    </recommendedName>
</protein>
<sequence>MITAATALLASSLSISAQAQGPKVPDNAVQGGKSLPKATSKPREVGKKERAAVLGDKHSSSKDVALSTSGDGTGFHLLTGKEKDGYKFTTVATLREDGFDADSWIGNACVTGSGKYAAIAYAPRTFTNKPELMVRGAFTAVVDLGSGKVTKLPFTASLAYFSPGCGTGDDAVFTQLSHDGDKAQKTRLISVDAATGRQSKPVAFPGQVTSAVPTRHGIVAGHGNKLVRINGRKETVLAVTKHVPFQIAADSGDGVTFIDRETDSKKTKAKSWAKRLNATQVKGEKTTPKTVAEGKLTDWDLSATPGGTVFLTGKAKSTGPLPGPVRNPGRLAKGARMSSLGHVGVSTSWADGKTSLITPEGAKQVRDARIALDVVATGKHTELDATPRLSATRAEAGSRLSPALGMRTGKGSSAKPSVSGDGEGLSTQTLRTQALAASATGPSEGTDERYCAVARNDVKKQAFQPTPRQVEWAVDQAVVGELNFYRSPNWKNTGMGGYQPQGLFPPIVLAGDPNGTLDNEDPDVTDRWHIPSQVMLGVTAQESNMWQATRFAVPGVTANSLVGNYYGTQYASDGTQADPWRINFSEADCGYGITQATDGMRLAGKEKDGETALSPLTQDAVALDYTANIAYGVRILSDKWNQTYRAGMKVNDGHPKWIENWFFALWAYNSGFYETADSAGHKGLGWTNNPANPLWKANRIPFLQSAVDPSKDDYSHAAHPQDWPYEEKVLGWAARPISAMFAPGDFKPGYLAAWWNSNAYRSTVKPPVDLFCDASNDCDPSKISDNDSNDPGLGACRLDAGDSDTNPHWLHCWWDKSAQWKDCDRLAECGHQVHRFNTSYPEQPDANSYPPRCSSGLPSNALIVDDVPNGTTPAGSGSRGCGAVKSDGTFTLTFQPSDIIDADTGQTITTYPGKIDTHQIGAAYGNHFWFTHTRSPESFPAPGDRMKVTGTWKLGQKITEHSGQAKVYAHIPDHGAQTSKAEYRIKHAHGTTVKAISQDANQSNKWVDLGAYRFNDAVPEVSLHNFNGGDGSKDIAFDAIAFVPGDHDGLNDIVFPEADPNAPDVDFVAAQDAKEVLAGAAMRTSAAAGSGEQTCATGRDGIRWCGSYIPLDEKKAKSSNKKAKSSTTFGSADTAAAAGPVGWCSNVNGAAMQSRTQGCLRGLLPLTATRDGVPIGNATMKVVQEINLDPKSNQFTTWTELSLVSMTGLTSTTLTSFAEDCWPTGDCTESTGPWIGSTTWTPGDPHVATRTNTYTWNKTTGGESTLDFTWDTTWSTPSAGVQAVPKWSNRAFDVRCDNKVGGNTGCVFPKYTPTLQMNTKKYPAAAAYYWVLMEKLASHPGSEQHNKPLHRLADDAKAKENREKMCLLAVAEWNPHPNADGTSCDEYPFAKARESGGMTLTSGKYCTQFYADKRPDGSWMLELDNNYPYPTWNEICGRAAVPVRQNTDAGGDLGRFTSEIRLLDHDAYFVQTGFEYCDIKSVCNIT</sequence>
<evidence type="ECO:0000313" key="5">
    <source>
        <dbReference type="Proteomes" id="UP001305002"/>
    </source>
</evidence>
<evidence type="ECO:0000313" key="4">
    <source>
        <dbReference type="EMBL" id="WOT35084.1"/>
    </source>
</evidence>
<feature type="compositionally biased region" description="Basic and acidic residues" evidence="1">
    <location>
        <begin position="41"/>
        <end position="61"/>
    </location>
</feature>
<dbReference type="SUPFAM" id="SSF53955">
    <property type="entry name" value="Lysozyme-like"/>
    <property type="match status" value="1"/>
</dbReference>
<dbReference type="Proteomes" id="UP001305002">
    <property type="component" value="Chromosome"/>
</dbReference>
<gene>
    <name evidence="4" type="ORF">R5U08_13510</name>
</gene>
<dbReference type="EMBL" id="CP137524">
    <property type="protein sequence ID" value="WOT35084.1"/>
    <property type="molecule type" value="Genomic_DNA"/>
</dbReference>
<reference evidence="4 5" key="1">
    <citation type="journal article" date="2021" name="J. Microbiol. Biotechnol.">
        <title>An Efficient Markerless Deletion System Suitable for the Industrial Strains of Streptomyces.</title>
        <authorList>
            <person name="Dong J."/>
            <person name="Wei J."/>
            <person name="Li H."/>
            <person name="Zhao S."/>
            <person name="Guan W."/>
        </authorList>
    </citation>
    <scope>NUCLEOTIDE SEQUENCE [LARGE SCALE GENOMIC DNA]</scope>
    <source>
        <strain evidence="4 5">CICC 11043</strain>
    </source>
</reference>
<feature type="signal peptide" evidence="2">
    <location>
        <begin position="1"/>
        <end position="19"/>
    </location>
</feature>
<organism evidence="4 5">
    <name type="scientific">Streptomyces coeruleorubidus</name>
    <dbReference type="NCBI Taxonomy" id="116188"/>
    <lineage>
        <taxon>Bacteria</taxon>
        <taxon>Bacillati</taxon>
        <taxon>Actinomycetota</taxon>
        <taxon>Actinomycetes</taxon>
        <taxon>Kitasatosporales</taxon>
        <taxon>Streptomycetaceae</taxon>
        <taxon>Streptomyces</taxon>
    </lineage>
</organism>
<feature type="chain" id="PRO_5046488291" description="Golvesin/Xly CBD-like domain-containing protein" evidence="2">
    <location>
        <begin position="20"/>
        <end position="1486"/>
    </location>
</feature>
<keyword evidence="5" id="KW-1185">Reference proteome</keyword>
<feature type="domain" description="Golvesin/Xly CBD-like" evidence="3">
    <location>
        <begin position="960"/>
        <end position="1043"/>
    </location>
</feature>
<reference evidence="4 5" key="2">
    <citation type="journal article" date="2024" name="Microb. Biotechnol.">
        <title>The involvement of multiple ABC transporters in daunorubicin efflux in Streptomyces coeruleorubidus.</title>
        <authorList>
            <person name="Dong J."/>
            <person name="Ning J."/>
            <person name="Tian Y."/>
            <person name="Li H."/>
            <person name="Chen H."/>
            <person name="Guan W."/>
        </authorList>
    </citation>
    <scope>NUCLEOTIDE SEQUENCE [LARGE SCALE GENOMIC DNA]</scope>
    <source>
        <strain evidence="4 5">CICC 11043</strain>
    </source>
</reference>
<evidence type="ECO:0000256" key="1">
    <source>
        <dbReference type="SAM" id="MobiDB-lite"/>
    </source>
</evidence>
<accession>A0ABZ0KBJ1</accession>